<organism evidence="1 2">
    <name type="scientific">Ilyodon furcidens</name>
    <name type="common">goldbreast splitfin</name>
    <dbReference type="NCBI Taxonomy" id="33524"/>
    <lineage>
        <taxon>Eukaryota</taxon>
        <taxon>Metazoa</taxon>
        <taxon>Chordata</taxon>
        <taxon>Craniata</taxon>
        <taxon>Vertebrata</taxon>
        <taxon>Euteleostomi</taxon>
        <taxon>Actinopterygii</taxon>
        <taxon>Neopterygii</taxon>
        <taxon>Teleostei</taxon>
        <taxon>Neoteleostei</taxon>
        <taxon>Acanthomorphata</taxon>
        <taxon>Ovalentaria</taxon>
        <taxon>Atherinomorphae</taxon>
        <taxon>Cyprinodontiformes</taxon>
        <taxon>Goodeidae</taxon>
        <taxon>Ilyodon</taxon>
    </lineage>
</organism>
<accession>A0ABV0TNR3</accession>
<comment type="caution">
    <text evidence="1">The sequence shown here is derived from an EMBL/GenBank/DDBJ whole genome shotgun (WGS) entry which is preliminary data.</text>
</comment>
<reference evidence="1 2" key="1">
    <citation type="submission" date="2021-06" db="EMBL/GenBank/DDBJ databases">
        <authorList>
            <person name="Palmer J.M."/>
        </authorList>
    </citation>
    <scope>NUCLEOTIDE SEQUENCE [LARGE SCALE GENOMIC DNA]</scope>
    <source>
        <strain evidence="2">if_2019</strain>
        <tissue evidence="1">Muscle</tissue>
    </source>
</reference>
<proteinExistence type="predicted"/>
<sequence length="140" mass="15669">MKADAKMQIYTFTQDQQSHYSKDIAPSGISTVFIPAATVQKTQRTQKPFSVPSPVSMPLDTPANVTSKVKLEGESLRQIPSQADVHSHSSTLTEIMKRQNEITEMLIKQQRQTLLPSIEIPVFSGDPLHFRSFLKALSKE</sequence>
<gene>
    <name evidence="1" type="ORF">ILYODFUR_029148</name>
</gene>
<dbReference type="EMBL" id="JAHRIQ010038860">
    <property type="protein sequence ID" value="MEQ2234164.1"/>
    <property type="molecule type" value="Genomic_DNA"/>
</dbReference>
<evidence type="ECO:0000313" key="1">
    <source>
        <dbReference type="EMBL" id="MEQ2234164.1"/>
    </source>
</evidence>
<protein>
    <submittedName>
        <fullName evidence="1">Uncharacterized protein</fullName>
    </submittedName>
</protein>
<name>A0ABV0TNR3_9TELE</name>
<evidence type="ECO:0000313" key="2">
    <source>
        <dbReference type="Proteomes" id="UP001482620"/>
    </source>
</evidence>
<dbReference type="Proteomes" id="UP001482620">
    <property type="component" value="Unassembled WGS sequence"/>
</dbReference>
<keyword evidence="2" id="KW-1185">Reference proteome</keyword>